<dbReference type="PANTHER" id="PTHR48041">
    <property type="entry name" value="ABC TRANSPORTER G FAMILY MEMBER 28"/>
    <property type="match status" value="1"/>
</dbReference>
<dbReference type="PROSITE" id="PS00211">
    <property type="entry name" value="ABC_TRANSPORTER_1"/>
    <property type="match status" value="1"/>
</dbReference>
<evidence type="ECO:0000256" key="6">
    <source>
        <dbReference type="ARBA" id="ARBA00022840"/>
    </source>
</evidence>
<dbReference type="GO" id="GO:0016887">
    <property type="term" value="F:ATP hydrolysis activity"/>
    <property type="evidence" value="ECO:0007669"/>
    <property type="project" value="InterPro"/>
</dbReference>
<evidence type="ECO:0000256" key="1">
    <source>
        <dbReference type="ARBA" id="ARBA00004141"/>
    </source>
</evidence>
<evidence type="ECO:0000256" key="4">
    <source>
        <dbReference type="ARBA" id="ARBA00022692"/>
    </source>
</evidence>
<feature type="domain" description="ABC transporter" evidence="11">
    <location>
        <begin position="58"/>
        <end position="304"/>
    </location>
</feature>
<feature type="transmembrane region" description="Helical" evidence="9">
    <location>
        <begin position="535"/>
        <end position="555"/>
    </location>
</feature>
<dbReference type="Pfam" id="PF01061">
    <property type="entry name" value="ABC2_membrane"/>
    <property type="match status" value="1"/>
</dbReference>
<evidence type="ECO:0000256" key="7">
    <source>
        <dbReference type="ARBA" id="ARBA00022989"/>
    </source>
</evidence>
<dbReference type="GO" id="GO:0005524">
    <property type="term" value="F:ATP binding"/>
    <property type="evidence" value="ECO:0007669"/>
    <property type="project" value="UniProtKB-KW"/>
</dbReference>
<dbReference type="InterPro" id="IPR043926">
    <property type="entry name" value="ABCG_dom"/>
</dbReference>
<evidence type="ECO:0000256" key="2">
    <source>
        <dbReference type="ARBA" id="ARBA00014334"/>
    </source>
</evidence>
<name>A0A2V3IXE2_9FLOR</name>
<dbReference type="CDD" id="cd03213">
    <property type="entry name" value="ABCG_EPDR"/>
    <property type="match status" value="1"/>
</dbReference>
<dbReference type="Gene3D" id="3.40.50.300">
    <property type="entry name" value="P-loop containing nucleotide triphosphate hydrolases"/>
    <property type="match status" value="1"/>
</dbReference>
<comment type="subcellular location">
    <subcellularLocation>
        <location evidence="1">Membrane</location>
        <topology evidence="1">Multi-pass membrane protein</topology>
    </subcellularLocation>
</comment>
<dbReference type="Pfam" id="PF00005">
    <property type="entry name" value="ABC_tran"/>
    <property type="match status" value="1"/>
</dbReference>
<keyword evidence="8 9" id="KW-0472">Membrane</keyword>
<dbReference type="InterPro" id="IPR013525">
    <property type="entry name" value="ABC2_TM"/>
</dbReference>
<evidence type="ECO:0000256" key="10">
    <source>
        <dbReference type="SAM" id="SignalP"/>
    </source>
</evidence>
<dbReference type="InterPro" id="IPR027417">
    <property type="entry name" value="P-loop_NTPase"/>
</dbReference>
<evidence type="ECO:0000256" key="5">
    <source>
        <dbReference type="ARBA" id="ARBA00022741"/>
    </source>
</evidence>
<accession>A0A2V3IXE2</accession>
<gene>
    <name evidence="12" type="ORF">BWQ96_03559</name>
</gene>
<keyword evidence="13" id="KW-1185">Reference proteome</keyword>
<feature type="signal peptide" evidence="10">
    <location>
        <begin position="1"/>
        <end position="18"/>
    </location>
</feature>
<dbReference type="EMBL" id="NBIV01000034">
    <property type="protein sequence ID" value="PXF46733.1"/>
    <property type="molecule type" value="Genomic_DNA"/>
</dbReference>
<dbReference type="Pfam" id="PF19055">
    <property type="entry name" value="ABC2_membrane_7"/>
    <property type="match status" value="1"/>
</dbReference>
<dbReference type="Proteomes" id="UP000247409">
    <property type="component" value="Unassembled WGS sequence"/>
</dbReference>
<organism evidence="12 13">
    <name type="scientific">Gracilariopsis chorda</name>
    <dbReference type="NCBI Taxonomy" id="448386"/>
    <lineage>
        <taxon>Eukaryota</taxon>
        <taxon>Rhodophyta</taxon>
        <taxon>Florideophyceae</taxon>
        <taxon>Rhodymeniophycidae</taxon>
        <taxon>Gracilariales</taxon>
        <taxon>Gracilariaceae</taxon>
        <taxon>Gracilariopsis</taxon>
    </lineage>
</organism>
<keyword evidence="7 9" id="KW-1133">Transmembrane helix</keyword>
<dbReference type="GO" id="GO:0016020">
    <property type="term" value="C:membrane"/>
    <property type="evidence" value="ECO:0007669"/>
    <property type="project" value="UniProtKB-SubCell"/>
</dbReference>
<proteinExistence type="predicted"/>
<dbReference type="STRING" id="448386.A0A2V3IXE2"/>
<protein>
    <recommendedName>
        <fullName evidence="2">Probable ATP-dependent transporter ycf16</fullName>
    </recommendedName>
</protein>
<evidence type="ECO:0000256" key="9">
    <source>
        <dbReference type="SAM" id="Phobius"/>
    </source>
</evidence>
<dbReference type="GO" id="GO:0140359">
    <property type="term" value="F:ABC-type transporter activity"/>
    <property type="evidence" value="ECO:0007669"/>
    <property type="project" value="InterPro"/>
</dbReference>
<feature type="transmembrane region" description="Helical" evidence="9">
    <location>
        <begin position="469"/>
        <end position="493"/>
    </location>
</feature>
<comment type="caution">
    <text evidence="12">The sequence shown here is derived from an EMBL/GenBank/DDBJ whole genome shotgun (WGS) entry which is preliminary data.</text>
</comment>
<dbReference type="OrthoDB" id="66620at2759"/>
<keyword evidence="5" id="KW-0547">Nucleotide-binding</keyword>
<sequence length="684" mass="74533">MLLAVGGLMVTLAFPGRAVPTLLFTAAVNTVRVIRHARKKPKPANQATVTAADRPVTVEWSNVTCKLSASKSSKEKIILEGVSGVATPGRVLAILGPSGSGKTTLLNTLAGRLPASSKIHLFGHVTRNGVPVDHDDQPVAYVTQDDLFFSQLTVRETLHIAAQMTLPANMSTDDKHRFADALIRKLGLLSTVNTRVGDEKSRGISGGEKKRLSLACELISTPKLILCDEPTSGLDAFQAAKVMASLRDLAQAGHTVICSIHQPSSSIFNMCDDIVLLAGGRVAYAGATADAPAHFENLGYPMPERCNPAERYLDLISVDFSSSETVAESNSRIDKLLSAFHRHVPTRGSKHDTDDEVQKVKSIQQAPSRLGMFGKVRLLFQRAWKQVTRDKKTNISRFMSSFMSALLFGAIYWRIGNTQTTIQDRLGLLQVCTINTAMTALVKTLNVFSKESVLVNRERVRGSYGVAQYFISKLLAEMPVSAFFPLVFSMTVYPMVRLSSGLGKILRFIGIVTLESFTAASYGLFIGALMPSTEAALAVGPSSFVLQIVFGGLYVTDENVPGWASWIPRISLIKHAYEGLCVNEFRGLEFQAERPYDVKTGDQVLQRMTWEDSTVLKTCISQARVLVFNYLATFAILTLKKPRFEKLQHGNDIDDEEESAVIIEADDLPNGQLSAADATSKAGA</sequence>
<dbReference type="SUPFAM" id="SSF52540">
    <property type="entry name" value="P-loop containing nucleoside triphosphate hydrolases"/>
    <property type="match status" value="1"/>
</dbReference>
<feature type="transmembrane region" description="Helical" evidence="9">
    <location>
        <begin position="427"/>
        <end position="449"/>
    </location>
</feature>
<dbReference type="SMART" id="SM00382">
    <property type="entry name" value="AAA"/>
    <property type="match status" value="1"/>
</dbReference>
<feature type="transmembrane region" description="Helical" evidence="9">
    <location>
        <begin position="505"/>
        <end position="529"/>
    </location>
</feature>
<evidence type="ECO:0000256" key="3">
    <source>
        <dbReference type="ARBA" id="ARBA00022448"/>
    </source>
</evidence>
<dbReference type="InterPro" id="IPR050352">
    <property type="entry name" value="ABCG_transporters"/>
</dbReference>
<reference evidence="12 13" key="1">
    <citation type="journal article" date="2018" name="Mol. Biol. Evol.">
        <title>Analysis of the draft genome of the red seaweed Gracilariopsis chorda provides insights into genome size evolution in Rhodophyta.</title>
        <authorList>
            <person name="Lee J."/>
            <person name="Yang E.C."/>
            <person name="Graf L."/>
            <person name="Yang J.H."/>
            <person name="Qiu H."/>
            <person name="Zel Zion U."/>
            <person name="Chan C.X."/>
            <person name="Stephens T.G."/>
            <person name="Weber A.P.M."/>
            <person name="Boo G.H."/>
            <person name="Boo S.M."/>
            <person name="Kim K.M."/>
            <person name="Shin Y."/>
            <person name="Jung M."/>
            <person name="Lee S.J."/>
            <person name="Yim H.S."/>
            <person name="Lee J.H."/>
            <person name="Bhattacharya D."/>
            <person name="Yoon H.S."/>
        </authorList>
    </citation>
    <scope>NUCLEOTIDE SEQUENCE [LARGE SCALE GENOMIC DNA]</scope>
    <source>
        <strain evidence="12 13">SKKU-2015</strain>
        <tissue evidence="12">Whole body</tissue>
    </source>
</reference>
<feature type="transmembrane region" description="Helical" evidence="9">
    <location>
        <begin position="398"/>
        <end position="415"/>
    </location>
</feature>
<evidence type="ECO:0000259" key="11">
    <source>
        <dbReference type="PROSITE" id="PS50893"/>
    </source>
</evidence>
<evidence type="ECO:0000256" key="8">
    <source>
        <dbReference type="ARBA" id="ARBA00023136"/>
    </source>
</evidence>
<evidence type="ECO:0000313" key="12">
    <source>
        <dbReference type="EMBL" id="PXF46733.1"/>
    </source>
</evidence>
<dbReference type="FunFam" id="3.40.50.300:FF:000903">
    <property type="entry name" value="ABC transporter G family member 7"/>
    <property type="match status" value="1"/>
</dbReference>
<dbReference type="InterPro" id="IPR003439">
    <property type="entry name" value="ABC_transporter-like_ATP-bd"/>
</dbReference>
<evidence type="ECO:0000313" key="13">
    <source>
        <dbReference type="Proteomes" id="UP000247409"/>
    </source>
</evidence>
<keyword evidence="6" id="KW-0067">ATP-binding</keyword>
<dbReference type="InterPro" id="IPR017871">
    <property type="entry name" value="ABC_transporter-like_CS"/>
</dbReference>
<dbReference type="PANTHER" id="PTHR48041:SF41">
    <property type="entry name" value="ABC TRANSPORTER G FAMILY"/>
    <property type="match status" value="1"/>
</dbReference>
<keyword evidence="10" id="KW-0732">Signal</keyword>
<keyword evidence="4 9" id="KW-0812">Transmembrane</keyword>
<dbReference type="AlphaFoldDB" id="A0A2V3IXE2"/>
<dbReference type="InterPro" id="IPR003593">
    <property type="entry name" value="AAA+_ATPase"/>
</dbReference>
<feature type="chain" id="PRO_5015879336" description="Probable ATP-dependent transporter ycf16" evidence="10">
    <location>
        <begin position="19"/>
        <end position="684"/>
    </location>
</feature>
<dbReference type="PROSITE" id="PS50893">
    <property type="entry name" value="ABC_TRANSPORTER_2"/>
    <property type="match status" value="1"/>
</dbReference>
<keyword evidence="3" id="KW-0813">Transport</keyword>